<proteinExistence type="predicted"/>
<comment type="caution">
    <text evidence="2">The sequence shown here is derived from an EMBL/GenBank/DDBJ whole genome shotgun (WGS) entry which is preliminary data.</text>
</comment>
<evidence type="ECO:0000313" key="3">
    <source>
        <dbReference type="Proteomes" id="UP000189177"/>
    </source>
</evidence>
<protein>
    <submittedName>
        <fullName evidence="2">Uncharacterized protein</fullName>
    </submittedName>
</protein>
<keyword evidence="3" id="KW-1185">Reference proteome</keyword>
<name>A0A1V2ZUX8_9GAMM</name>
<dbReference type="EMBL" id="MUZR01000097">
    <property type="protein sequence ID" value="OOC08866.1"/>
    <property type="molecule type" value="Genomic_DNA"/>
</dbReference>
<sequence length="307" mass="35725">MKDMLFDRGQQPRKPDSAADTTPDPKPEPAPEPIQPGGGEEQEAVPDGREIAAENEFFILRAIHRLGHATSWQISYMSGLNRRSVQRVIKRLSQQNMLASAKLPNGEPVYLLRQAGADELSLHWQRKVKRTNDDYGFIRSRLWKHRKLANDAAAALSQNFQVYTEREIQTGRNPARRREILPGKVPDLLYLDHLESGNGWVWVEIERAYKKRSNYKHLIKTAEMIAMPREGARPMLGRKPILYFALLAEDLDEAKRHVRRFMRQYNVKKDEPLQEHLGRYLESVYVIYWSDGAVNPRNIVWFFRDHC</sequence>
<reference evidence="2 3" key="1">
    <citation type="submission" date="2017-02" db="EMBL/GenBank/DDBJ databases">
        <title>Genomic diversity within the haloalkaliphilic genus Thioalkalivibrio.</title>
        <authorList>
            <person name="Ahn A.-C."/>
            <person name="Meier-Kolthoff J."/>
            <person name="Overmars L."/>
            <person name="Richter M."/>
            <person name="Woyke T."/>
            <person name="Sorokin D.Y."/>
            <person name="Muyzer G."/>
        </authorList>
    </citation>
    <scope>NUCLEOTIDE SEQUENCE [LARGE SCALE GENOMIC DNA]</scope>
    <source>
        <strain evidence="2 3">HL17</strain>
    </source>
</reference>
<feature type="region of interest" description="Disordered" evidence="1">
    <location>
        <begin position="1"/>
        <end position="45"/>
    </location>
</feature>
<dbReference type="AlphaFoldDB" id="A0A1V2ZUX8"/>
<dbReference type="SUPFAM" id="SSF46785">
    <property type="entry name" value="Winged helix' DNA-binding domain"/>
    <property type="match status" value="1"/>
</dbReference>
<evidence type="ECO:0000313" key="2">
    <source>
        <dbReference type="EMBL" id="OOC08866.1"/>
    </source>
</evidence>
<feature type="compositionally biased region" description="Basic and acidic residues" evidence="1">
    <location>
        <begin position="13"/>
        <end position="29"/>
    </location>
</feature>
<organism evidence="2 3">
    <name type="scientific">Thioalkalivibrio halophilus</name>
    <dbReference type="NCBI Taxonomy" id="252474"/>
    <lineage>
        <taxon>Bacteria</taxon>
        <taxon>Pseudomonadati</taxon>
        <taxon>Pseudomonadota</taxon>
        <taxon>Gammaproteobacteria</taxon>
        <taxon>Chromatiales</taxon>
        <taxon>Ectothiorhodospiraceae</taxon>
        <taxon>Thioalkalivibrio</taxon>
    </lineage>
</organism>
<dbReference type="Proteomes" id="UP000189177">
    <property type="component" value="Unassembled WGS sequence"/>
</dbReference>
<evidence type="ECO:0000256" key="1">
    <source>
        <dbReference type="SAM" id="MobiDB-lite"/>
    </source>
</evidence>
<gene>
    <name evidence="2" type="ORF">B1A74_14015</name>
</gene>
<dbReference type="InterPro" id="IPR036390">
    <property type="entry name" value="WH_DNA-bd_sf"/>
</dbReference>
<accession>A0A1V2ZUX8</accession>